<organism evidence="1 2">
    <name type="scientific">Batillaria attramentaria</name>
    <dbReference type="NCBI Taxonomy" id="370345"/>
    <lineage>
        <taxon>Eukaryota</taxon>
        <taxon>Metazoa</taxon>
        <taxon>Spiralia</taxon>
        <taxon>Lophotrochozoa</taxon>
        <taxon>Mollusca</taxon>
        <taxon>Gastropoda</taxon>
        <taxon>Caenogastropoda</taxon>
        <taxon>Sorbeoconcha</taxon>
        <taxon>Cerithioidea</taxon>
        <taxon>Batillariidae</taxon>
        <taxon>Batillaria</taxon>
    </lineage>
</organism>
<proteinExistence type="predicted"/>
<reference evidence="1 2" key="1">
    <citation type="journal article" date="2023" name="Sci. Data">
        <title>Genome assembly of the Korean intertidal mud-creeper Batillaria attramentaria.</title>
        <authorList>
            <person name="Patra A.K."/>
            <person name="Ho P.T."/>
            <person name="Jun S."/>
            <person name="Lee S.J."/>
            <person name="Kim Y."/>
            <person name="Won Y.J."/>
        </authorList>
    </citation>
    <scope>NUCLEOTIDE SEQUENCE [LARGE SCALE GENOMIC DNA]</scope>
    <source>
        <strain evidence="1">Wonlab-2016</strain>
    </source>
</reference>
<dbReference type="EMBL" id="JACVVK020000290">
    <property type="protein sequence ID" value="KAK7479994.1"/>
    <property type="molecule type" value="Genomic_DNA"/>
</dbReference>
<dbReference type="AlphaFoldDB" id="A0ABD0JZ04"/>
<protein>
    <submittedName>
        <fullName evidence="1">Uncharacterized protein</fullName>
    </submittedName>
</protein>
<dbReference type="Proteomes" id="UP001519460">
    <property type="component" value="Unassembled WGS sequence"/>
</dbReference>
<comment type="caution">
    <text evidence="1">The sequence shown here is derived from an EMBL/GenBank/DDBJ whole genome shotgun (WGS) entry which is preliminary data.</text>
</comment>
<gene>
    <name evidence="1" type="ORF">BaRGS_00028727</name>
</gene>
<name>A0ABD0JZ04_9CAEN</name>
<sequence>MATEFSGHPLLTLSARRLETESPLRKTASSGLDHLFRICHNSDPIGQSQSCECQAITVALCDRACNLRLRLSVSTDECVPGPIRLTCARAGVTVGSVRRTSLRRQ</sequence>
<evidence type="ECO:0000313" key="1">
    <source>
        <dbReference type="EMBL" id="KAK7479994.1"/>
    </source>
</evidence>
<evidence type="ECO:0000313" key="2">
    <source>
        <dbReference type="Proteomes" id="UP001519460"/>
    </source>
</evidence>
<keyword evidence="2" id="KW-1185">Reference proteome</keyword>
<accession>A0ABD0JZ04</accession>